<dbReference type="OrthoDB" id="9790815at2"/>
<dbReference type="Pfam" id="PF10282">
    <property type="entry name" value="Lactonase"/>
    <property type="match status" value="1"/>
</dbReference>
<dbReference type="InterPro" id="IPR050282">
    <property type="entry name" value="Cycloisomerase_2"/>
</dbReference>
<dbReference type="GO" id="GO:0017057">
    <property type="term" value="F:6-phosphogluconolactonase activity"/>
    <property type="evidence" value="ECO:0007669"/>
    <property type="project" value="TreeGrafter"/>
</dbReference>
<dbReference type="PANTHER" id="PTHR30344">
    <property type="entry name" value="6-PHOSPHOGLUCONOLACTONASE-RELATED"/>
    <property type="match status" value="1"/>
</dbReference>
<dbReference type="STRING" id="151894.SAMN04488524_1545"/>
<evidence type="ECO:0000256" key="1">
    <source>
        <dbReference type="ARBA" id="ARBA00005564"/>
    </source>
</evidence>
<comment type="similarity">
    <text evidence="1">Belongs to the cycloisomerase 2 family.</text>
</comment>
<evidence type="ECO:0000313" key="4">
    <source>
        <dbReference type="Proteomes" id="UP000192756"/>
    </source>
</evidence>
<dbReference type="AlphaFoldDB" id="A0A1W2AMD3"/>
<protein>
    <submittedName>
        <fullName evidence="3">6-phosphogluconolactonase</fullName>
    </submittedName>
</protein>
<reference evidence="4" key="1">
    <citation type="submission" date="2017-04" db="EMBL/GenBank/DDBJ databases">
        <authorList>
            <person name="Varghese N."/>
            <person name="Submissions S."/>
        </authorList>
    </citation>
    <scope>NUCLEOTIDE SEQUENCE [LARGE SCALE GENOMIC DNA]</scope>
    <source>
        <strain evidence="4">DSM 12126</strain>
    </source>
</reference>
<dbReference type="FunFam" id="2.130.10.10:FF:000306">
    <property type="entry name" value="3-carboxymuconate cyclase"/>
    <property type="match status" value="1"/>
</dbReference>
<dbReference type="Proteomes" id="UP000192756">
    <property type="component" value="Unassembled WGS sequence"/>
</dbReference>
<keyword evidence="4" id="KW-1185">Reference proteome</keyword>
<dbReference type="EMBL" id="FWXT01000001">
    <property type="protein sequence ID" value="SMC61823.1"/>
    <property type="molecule type" value="Genomic_DNA"/>
</dbReference>
<proteinExistence type="inferred from homology"/>
<keyword evidence="2" id="KW-0119">Carbohydrate metabolism</keyword>
<dbReference type="GO" id="GO:0006006">
    <property type="term" value="P:glucose metabolic process"/>
    <property type="evidence" value="ECO:0007669"/>
    <property type="project" value="UniProtKB-KW"/>
</dbReference>
<dbReference type="InterPro" id="IPR015943">
    <property type="entry name" value="WD40/YVTN_repeat-like_dom_sf"/>
</dbReference>
<accession>A0A1W2AMD3</accession>
<keyword evidence="2" id="KW-0313">Glucose metabolism</keyword>
<dbReference type="Gene3D" id="2.130.10.10">
    <property type="entry name" value="YVTN repeat-like/Quinoprotein amine dehydrogenase"/>
    <property type="match status" value="1"/>
</dbReference>
<evidence type="ECO:0000313" key="3">
    <source>
        <dbReference type="EMBL" id="SMC61823.1"/>
    </source>
</evidence>
<gene>
    <name evidence="3" type="ORF">SAMN04488524_1545</name>
</gene>
<organism evidence="3 4">
    <name type="scientific">Pedobacter africanus</name>
    <dbReference type="NCBI Taxonomy" id="151894"/>
    <lineage>
        <taxon>Bacteria</taxon>
        <taxon>Pseudomonadati</taxon>
        <taxon>Bacteroidota</taxon>
        <taxon>Sphingobacteriia</taxon>
        <taxon>Sphingobacteriales</taxon>
        <taxon>Sphingobacteriaceae</taxon>
        <taxon>Pedobacter</taxon>
    </lineage>
</organism>
<evidence type="ECO:0000256" key="2">
    <source>
        <dbReference type="ARBA" id="ARBA00022526"/>
    </source>
</evidence>
<dbReference type="PANTHER" id="PTHR30344:SF1">
    <property type="entry name" value="6-PHOSPHOGLUCONOLACTONASE"/>
    <property type="match status" value="1"/>
</dbReference>
<dbReference type="SUPFAM" id="SSF51004">
    <property type="entry name" value="C-terminal (heme d1) domain of cytochrome cd1-nitrite reductase"/>
    <property type="match status" value="1"/>
</dbReference>
<dbReference type="InterPro" id="IPR011048">
    <property type="entry name" value="Haem_d1_sf"/>
</dbReference>
<dbReference type="InterPro" id="IPR019405">
    <property type="entry name" value="Lactonase_7-beta_prop"/>
</dbReference>
<sequence length="372" mass="40473">MRSIASLLLVLIFSTQGFTQKKDYNLIVGTYTSPGKSEGIYIYNFDLNTADFKLRSVAKAVTNPSYLAIAKNNKFVYSVAEAPDNSAVAAFGFDGVKGELSFLNKQATTSKGPCFVMANDKHAFSANYGGGSLSVFSIEGNGSLSPLKQLVQHTGKSIDPKKRQESAHAHQVQFTPDKKYIVCTDLGEDQVYIYNYNPMGGDKVLTLKNVTKTNAGSGPRHLTFSPNGKFAYLAHEFNGNITVFSYANGALTKIQETGTVDKDFEGRVDAADIHVSPDGKFLYETNRGDANTISVFAVKPDGKLSFVETVSTMGKGPRNFVIDPTGKYLLVGHQYTNDVVIFERNKKTGTLKDTGKRMDIGAPVCLIFAPVK</sequence>
<dbReference type="RefSeq" id="WP_084237759.1">
    <property type="nucleotide sequence ID" value="NZ_FWXT01000001.1"/>
</dbReference>
<name>A0A1W2AMD3_9SPHI</name>
<dbReference type="GO" id="GO:0005829">
    <property type="term" value="C:cytosol"/>
    <property type="evidence" value="ECO:0007669"/>
    <property type="project" value="TreeGrafter"/>
</dbReference>